<comment type="caution">
    <text evidence="3">The sequence shown here is derived from an EMBL/GenBank/DDBJ whole genome shotgun (WGS) entry which is preliminary data.</text>
</comment>
<reference evidence="3 4" key="1">
    <citation type="submission" date="2019-04" db="EMBL/GenBank/DDBJ databases">
        <title>Lacinutrix sp. nov., isolated from marine water.</title>
        <authorList>
            <person name="Kim W."/>
        </authorList>
    </citation>
    <scope>NUCLEOTIDE SEQUENCE [LARGE SCALE GENOMIC DNA]</scope>
    <source>
        <strain evidence="3 4">CAU 1491</strain>
    </source>
</reference>
<feature type="region of interest" description="Disordered" evidence="1">
    <location>
        <begin position="115"/>
        <end position="150"/>
    </location>
</feature>
<organism evidence="3 4">
    <name type="scientific">Pontimicrobium aquaticum</name>
    <dbReference type="NCBI Taxonomy" id="2565367"/>
    <lineage>
        <taxon>Bacteria</taxon>
        <taxon>Pseudomonadati</taxon>
        <taxon>Bacteroidota</taxon>
        <taxon>Flavobacteriia</taxon>
        <taxon>Flavobacteriales</taxon>
        <taxon>Flavobacteriaceae</taxon>
        <taxon>Pontimicrobium</taxon>
    </lineage>
</organism>
<evidence type="ECO:0000259" key="2">
    <source>
        <dbReference type="SMART" id="SM00245"/>
    </source>
</evidence>
<dbReference type="EMBL" id="SUPL01000006">
    <property type="protein sequence ID" value="TJY34067.1"/>
    <property type="molecule type" value="Genomic_DNA"/>
</dbReference>
<dbReference type="InterPro" id="IPR032710">
    <property type="entry name" value="NTF2-like_dom_sf"/>
</dbReference>
<feature type="compositionally biased region" description="Basic and acidic residues" evidence="1">
    <location>
        <begin position="125"/>
        <end position="141"/>
    </location>
</feature>
<dbReference type="PANTHER" id="PTHR11261:SF3">
    <property type="entry name" value="RETINOL-BINDING PROTEIN 3"/>
    <property type="match status" value="1"/>
</dbReference>
<dbReference type="Pfam" id="PF03572">
    <property type="entry name" value="Peptidase_S41"/>
    <property type="match status" value="1"/>
</dbReference>
<evidence type="ECO:0000313" key="4">
    <source>
        <dbReference type="Proteomes" id="UP000307657"/>
    </source>
</evidence>
<keyword evidence="4" id="KW-1185">Reference proteome</keyword>
<dbReference type="GO" id="GO:0006508">
    <property type="term" value="P:proteolysis"/>
    <property type="evidence" value="ECO:0007669"/>
    <property type="project" value="InterPro"/>
</dbReference>
<proteinExistence type="predicted"/>
<dbReference type="Gene3D" id="3.10.450.50">
    <property type="match status" value="1"/>
</dbReference>
<evidence type="ECO:0000313" key="3">
    <source>
        <dbReference type="EMBL" id="TJY34067.1"/>
    </source>
</evidence>
<dbReference type="SUPFAM" id="SSF52096">
    <property type="entry name" value="ClpP/crotonase"/>
    <property type="match status" value="1"/>
</dbReference>
<dbReference type="GO" id="GO:0008236">
    <property type="term" value="F:serine-type peptidase activity"/>
    <property type="evidence" value="ECO:0007669"/>
    <property type="project" value="InterPro"/>
</dbReference>
<dbReference type="Gene3D" id="3.90.226.10">
    <property type="entry name" value="2-enoyl-CoA Hydratase, Chain A, domain 1"/>
    <property type="match status" value="1"/>
</dbReference>
<dbReference type="Pfam" id="PF11918">
    <property type="entry name" value="Peptidase_S41_N"/>
    <property type="match status" value="1"/>
</dbReference>
<dbReference type="Proteomes" id="UP000307657">
    <property type="component" value="Unassembled WGS sequence"/>
</dbReference>
<accession>A0A4U0EQV5</accession>
<dbReference type="InterPro" id="IPR029045">
    <property type="entry name" value="ClpP/crotonase-like_dom_sf"/>
</dbReference>
<name>A0A4U0EQV5_9FLAO</name>
<sequence length="472" mass="53360">MKTTRTLLTIIWTLLIHFSLLAQSEEKAAPNLQNEIIEELSNLIKKEYVLEEIGTKMADKLRELKDKPKDEMASDEFIAMINQELRSVYMDKHLGVVSPERFKQFQEMFGLEEGNQHNQNQGHHNQKEDHSNNHDAHDKPSANELNGSRVINRDGRTNIGLVKLSRFNGTEKGLQNMKKLFTSFIGVDVVIIDLRNCKGGDADMVKALSGYFFNQPTYLVSTISRKDEKGNREVIERWSVVNKLSEQFSNTPLYIMTSTQTFSAAESFSFGLQLTRRATIVGENTGGGGHMNTFFALPGGYGASISVGRTFDGKTDKGFQGTGVQVDIQVEADHAFAKTLALIQASRTAELAFDASKEKVHQTLQELSEAWYNGDVKKAQSLIYHENEAYLKLDDDKVVKKVNLLKLIETGVGSKIPRELRNREISIYEVRDDKTAIARLMFRDQIHYLHLINDNGSWKIISDLITEKQMHG</sequence>
<dbReference type="RefSeq" id="WP_136844423.1">
    <property type="nucleotide sequence ID" value="NZ_SUPL01000006.1"/>
</dbReference>
<dbReference type="SUPFAM" id="SSF54427">
    <property type="entry name" value="NTF2-like"/>
    <property type="match status" value="1"/>
</dbReference>
<evidence type="ECO:0000256" key="1">
    <source>
        <dbReference type="SAM" id="MobiDB-lite"/>
    </source>
</evidence>
<dbReference type="InterPro" id="IPR005151">
    <property type="entry name" value="Tail-specific_protease"/>
</dbReference>
<dbReference type="CDD" id="cd07563">
    <property type="entry name" value="Peptidase_S41_IRBP"/>
    <property type="match status" value="1"/>
</dbReference>
<dbReference type="OrthoDB" id="6397760at2"/>
<gene>
    <name evidence="3" type="ORF">E5167_12180</name>
</gene>
<dbReference type="PANTHER" id="PTHR11261">
    <property type="entry name" value="INTERPHOTORECEPTOR RETINOID-BINDING PROTEIN"/>
    <property type="match status" value="1"/>
</dbReference>
<dbReference type="Gene3D" id="3.30.750.44">
    <property type="match status" value="1"/>
</dbReference>
<dbReference type="SMART" id="SM00245">
    <property type="entry name" value="TSPc"/>
    <property type="match status" value="1"/>
</dbReference>
<dbReference type="AlphaFoldDB" id="A0A4U0EQV5"/>
<protein>
    <recommendedName>
        <fullName evidence="2">Tail specific protease domain-containing protein</fullName>
    </recommendedName>
</protein>
<feature type="domain" description="Tail specific protease" evidence="2">
    <location>
        <begin position="131"/>
        <end position="331"/>
    </location>
</feature>